<comment type="caution">
    <text evidence="4">The sequence shown here is derived from an EMBL/GenBank/DDBJ whole genome shotgun (WGS) entry which is preliminary data.</text>
</comment>
<dbReference type="EC" id="3.1.3.73" evidence="1"/>
<dbReference type="SMART" id="SM00855">
    <property type="entry name" value="PGAM"/>
    <property type="match status" value="1"/>
</dbReference>
<dbReference type="EMBL" id="QLTW01000001">
    <property type="protein sequence ID" value="MBT9144178.1"/>
    <property type="molecule type" value="Genomic_DNA"/>
</dbReference>
<dbReference type="PIRSF" id="PIRSF000709">
    <property type="entry name" value="6PFK_2-Ptase"/>
    <property type="match status" value="1"/>
</dbReference>
<evidence type="ECO:0000256" key="2">
    <source>
        <dbReference type="PIRSR" id="PIRSR613078-1"/>
    </source>
</evidence>
<dbReference type="Gene3D" id="3.40.50.1240">
    <property type="entry name" value="Phosphoglycerate mutase-like"/>
    <property type="match status" value="1"/>
</dbReference>
<proteinExistence type="predicted"/>
<gene>
    <name evidence="4" type="primary">pspA</name>
    <name evidence="4" type="ORF">DDT42_00010</name>
</gene>
<dbReference type="Pfam" id="PF00300">
    <property type="entry name" value="His_Phos_1"/>
    <property type="match status" value="1"/>
</dbReference>
<dbReference type="InterPro" id="IPR050275">
    <property type="entry name" value="PGM_Phosphatase"/>
</dbReference>
<sequence length="203" mass="23278">MRHGETQGEEVKRYKGTIDVPLSEKGVKQMERVAEYINRVSTQGSGVTSLKTIYTSDLSRAMKSAEVILKLHSLHSLKLIIVSELRERNFGIWEGMTYDEIKKKYPEEFRAWAENPLKYGPMGGESTLEVRERVIKVLDEIIGGHNNDIAIVAHGGVNRIIICHLLGIPLENIFRVEQDYGCLNIIEFWDKYPVIKLMNYIEK</sequence>
<dbReference type="Proteomes" id="UP000811545">
    <property type="component" value="Unassembled WGS sequence"/>
</dbReference>
<dbReference type="InterPro" id="IPR017578">
    <property type="entry name" value="Ribazole_CobC"/>
</dbReference>
<keyword evidence="4" id="KW-0378">Hydrolase</keyword>
<feature type="active site" description="Tele-phosphohistidine intermediate" evidence="2">
    <location>
        <position position="3"/>
    </location>
</feature>
<reference evidence="4 5" key="1">
    <citation type="journal article" date="2021" name="bioRxiv">
        <title>Unique metabolic strategies in Hadean analogues reveal hints for primordial physiology.</title>
        <authorList>
            <person name="Nobu M.K."/>
            <person name="Nakai R."/>
            <person name="Tamazawa S."/>
            <person name="Mori H."/>
            <person name="Toyoda A."/>
            <person name="Ijiri A."/>
            <person name="Suzuki S."/>
            <person name="Kurokawa K."/>
            <person name="Kamagata Y."/>
            <person name="Tamaki H."/>
        </authorList>
    </citation>
    <scope>NUCLEOTIDE SEQUENCE [LARGE SCALE GENOMIC DNA]</scope>
    <source>
        <strain evidence="4">BS525</strain>
    </source>
</reference>
<dbReference type="SUPFAM" id="SSF53254">
    <property type="entry name" value="Phosphoglycerate mutase-like"/>
    <property type="match status" value="1"/>
</dbReference>
<evidence type="ECO:0000256" key="1">
    <source>
        <dbReference type="NCBIfam" id="TIGR03162"/>
    </source>
</evidence>
<name>A0A9E2F633_PSYF1</name>
<evidence type="ECO:0000313" key="5">
    <source>
        <dbReference type="Proteomes" id="UP000811545"/>
    </source>
</evidence>
<feature type="binding site" evidence="3">
    <location>
        <position position="60"/>
    </location>
    <ligand>
        <name>substrate</name>
    </ligand>
</feature>
<evidence type="ECO:0000256" key="3">
    <source>
        <dbReference type="PIRSR" id="PIRSR613078-2"/>
    </source>
</evidence>
<evidence type="ECO:0000313" key="4">
    <source>
        <dbReference type="EMBL" id="MBT9144178.1"/>
    </source>
</evidence>
<feature type="active site" description="Proton donor/acceptor" evidence="2">
    <location>
        <position position="87"/>
    </location>
</feature>
<dbReference type="NCBIfam" id="TIGR03162">
    <property type="entry name" value="ribazole_cobC"/>
    <property type="match status" value="1"/>
</dbReference>
<dbReference type="AlphaFoldDB" id="A0A9E2F633"/>
<organism evidence="4 5">
    <name type="scientific">Psychracetigena formicireducens</name>
    <dbReference type="NCBI Taxonomy" id="2986056"/>
    <lineage>
        <taxon>Bacteria</taxon>
        <taxon>Bacillati</taxon>
        <taxon>Candidatus Lithacetigenota</taxon>
        <taxon>Candidatus Psychracetigena</taxon>
    </lineage>
</organism>
<dbReference type="CDD" id="cd07067">
    <property type="entry name" value="HP_PGM_like"/>
    <property type="match status" value="1"/>
</dbReference>
<protein>
    <recommendedName>
        <fullName evidence="1">Alpha-ribazole phosphatase</fullName>
        <ecNumber evidence="1">3.1.3.73</ecNumber>
    </recommendedName>
</protein>
<dbReference type="GO" id="GO:0043755">
    <property type="term" value="F:alpha-ribazole phosphatase activity"/>
    <property type="evidence" value="ECO:0007669"/>
    <property type="project" value="UniProtKB-UniRule"/>
</dbReference>
<dbReference type="GO" id="GO:0009236">
    <property type="term" value="P:cobalamin biosynthetic process"/>
    <property type="evidence" value="ECO:0007669"/>
    <property type="project" value="UniProtKB-UniRule"/>
</dbReference>
<accession>A0A9E2F633</accession>
<dbReference type="InterPro" id="IPR013078">
    <property type="entry name" value="His_Pase_superF_clade-1"/>
</dbReference>
<dbReference type="PANTHER" id="PTHR48100:SF10">
    <property type="entry name" value="2-CARBOXY-D-ARABINITOL-1-PHOSPHATASE-RELATED"/>
    <property type="match status" value="1"/>
</dbReference>
<dbReference type="InterPro" id="IPR029033">
    <property type="entry name" value="His_PPase_superfam"/>
</dbReference>
<dbReference type="PANTHER" id="PTHR48100">
    <property type="entry name" value="BROAD-SPECIFICITY PHOSPHATASE YOR283W-RELATED"/>
    <property type="match status" value="1"/>
</dbReference>